<dbReference type="Pfam" id="PF13087">
    <property type="entry name" value="AAA_12"/>
    <property type="match status" value="1"/>
</dbReference>
<keyword evidence="3 5" id="KW-0347">Helicase</keyword>
<dbReference type="Proteomes" id="UP001187192">
    <property type="component" value="Unassembled WGS sequence"/>
</dbReference>
<dbReference type="GO" id="GO:0004386">
    <property type="term" value="F:helicase activity"/>
    <property type="evidence" value="ECO:0007669"/>
    <property type="project" value="UniProtKB-UniRule"/>
</dbReference>
<dbReference type="CDD" id="cd18808">
    <property type="entry name" value="SF1_C_Upf1"/>
    <property type="match status" value="1"/>
</dbReference>
<feature type="binding site" evidence="5">
    <location>
        <begin position="1093"/>
        <end position="1100"/>
    </location>
    <ligand>
        <name>ATP</name>
        <dbReference type="ChEBI" id="CHEBI:30616"/>
    </ligand>
</feature>
<dbReference type="InterPro" id="IPR045529">
    <property type="entry name" value="DUF6469"/>
</dbReference>
<keyword evidence="1 5" id="KW-0547">Nucleotide-binding</keyword>
<keyword evidence="8" id="KW-1185">Reference proteome</keyword>
<evidence type="ECO:0000256" key="4">
    <source>
        <dbReference type="ARBA" id="ARBA00022840"/>
    </source>
</evidence>
<dbReference type="InterPro" id="IPR014016">
    <property type="entry name" value="UvrD-like_ATP-bd"/>
</dbReference>
<dbReference type="GO" id="GO:0016787">
    <property type="term" value="F:hydrolase activity"/>
    <property type="evidence" value="ECO:0007669"/>
    <property type="project" value="UniProtKB-UniRule"/>
</dbReference>
<evidence type="ECO:0000256" key="5">
    <source>
        <dbReference type="PROSITE-ProRule" id="PRU00560"/>
    </source>
</evidence>
<dbReference type="InterPro" id="IPR039904">
    <property type="entry name" value="TRANK1"/>
</dbReference>
<evidence type="ECO:0000256" key="3">
    <source>
        <dbReference type="ARBA" id="ARBA00022806"/>
    </source>
</evidence>
<dbReference type="GO" id="GO:0005694">
    <property type="term" value="C:chromosome"/>
    <property type="evidence" value="ECO:0007669"/>
    <property type="project" value="UniProtKB-ARBA"/>
</dbReference>
<dbReference type="Pfam" id="PF13086">
    <property type="entry name" value="AAA_11"/>
    <property type="match status" value="1"/>
</dbReference>
<accession>A0AA88J480</accession>
<name>A0AA88J480_FICCA</name>
<evidence type="ECO:0000259" key="6">
    <source>
        <dbReference type="PROSITE" id="PS51198"/>
    </source>
</evidence>
<comment type="caution">
    <text evidence="7">The sequence shown here is derived from an EMBL/GenBank/DDBJ whole genome shotgun (WGS) entry which is preliminary data.</text>
</comment>
<dbReference type="PANTHER" id="PTHR21529">
    <property type="entry name" value="MAMMARY TURMOR VIRUS RECEPTOR HOMOLOG 1, 2 MTVR1, 2"/>
    <property type="match status" value="1"/>
</dbReference>
<reference evidence="7" key="1">
    <citation type="submission" date="2023-07" db="EMBL/GenBank/DDBJ databases">
        <title>draft genome sequence of fig (Ficus carica).</title>
        <authorList>
            <person name="Takahashi T."/>
            <person name="Nishimura K."/>
        </authorList>
    </citation>
    <scope>NUCLEOTIDE SEQUENCE</scope>
</reference>
<organism evidence="7 8">
    <name type="scientific">Ficus carica</name>
    <name type="common">Common fig</name>
    <dbReference type="NCBI Taxonomy" id="3494"/>
    <lineage>
        <taxon>Eukaryota</taxon>
        <taxon>Viridiplantae</taxon>
        <taxon>Streptophyta</taxon>
        <taxon>Embryophyta</taxon>
        <taxon>Tracheophyta</taxon>
        <taxon>Spermatophyta</taxon>
        <taxon>Magnoliopsida</taxon>
        <taxon>eudicotyledons</taxon>
        <taxon>Gunneridae</taxon>
        <taxon>Pentapetalae</taxon>
        <taxon>rosids</taxon>
        <taxon>fabids</taxon>
        <taxon>Rosales</taxon>
        <taxon>Moraceae</taxon>
        <taxon>Ficeae</taxon>
        <taxon>Ficus</taxon>
    </lineage>
</organism>
<dbReference type="InterPro" id="IPR027417">
    <property type="entry name" value="P-loop_NTPase"/>
</dbReference>
<keyword evidence="4 5" id="KW-0067">ATP-binding</keyword>
<dbReference type="Pfam" id="PF00580">
    <property type="entry name" value="UvrD-helicase"/>
    <property type="match status" value="1"/>
</dbReference>
<dbReference type="EMBL" id="BTGU01000115">
    <property type="protein sequence ID" value="GMN61655.1"/>
    <property type="molecule type" value="Genomic_DNA"/>
</dbReference>
<evidence type="ECO:0000313" key="8">
    <source>
        <dbReference type="Proteomes" id="UP001187192"/>
    </source>
</evidence>
<sequence>MMEGETSGLRKKTSTDPFTDTVFSWSVEDISNEDLYKDKVEKIPESFQSVQHYLGSYVYPLLEDTRAQLYSSMEILCRAPFAEVVAFDESKPHGAKVYQVTVDYWKNRSNDRSKEPYRTLPGDLLVLANAKPETIFDLERIGRSWTFLSVTNITEDENVDDVCSTYFKVKASKEFGLEIEMHTSLYVIFVANMTTQRRIWKALHMFRNPKILNDVLCVDSEYKKDCDSCFEDGDNIKLVESLSSNLNESQAGAILSCLHMLHCNEKSAFQLIWGPPGTGKTKTIATLLVALLSKKYRTVICAPTNVAITEVASRVLKMVLDTEAETLFSSAGDILLFGNKERLKVGLDTQEIFLDYRVQRLAECSGALGWNHFFTSMIHFLEDCVPMYRVFLENQSIIEKEQSTESEMEEKGCKEKSKSFLEFARERFVSIVTQLRKCISMLCTHIPKSYISEQTFRNLMSLNGLLDCFESSLFRDNVVSEELEELFSHSEVNEDPSHLFVDEISLLSMRSACVSLLRSLHSSLKGLDLPSFRNEDKIQKFCFQRASLIFCTASSSYKLHGMEIDPLNILVIDEAAQLKECESIIALQLPGIKHAVLVGDECQLPATVTSKDSAEAGFGRSLFERLISQNQSKRLLNVQYRMHPAISSFPNSRFYHNQIHDAPIVTRKSYEKRYLPGSMFGPYSFLNVIGGREEKDDDGLSRKNMVEVAIVLKILQNLHKAWLKSKHKLSVGVVSPYSAQVVAIQDKLGKKYEKIDGFHVKVRTVDGFQGGEEDIIVMTTVRSSSGQSLEFISRPERINVALTRARHALWILGNERTLSSSQSLWGALIVDAKNRGCFFNADDEMDLGKAIVEVKKELDQFDDLLNANSTLFKSSKWKVRFSDNFLKSFRKLTSMRRKQSVLSLLLKLSNGWRPKRPIVDSVCGNSLEIIKFKVEGLFVISSVDVVKDSDYVQVLKIWDVLPQDDIPKLIKRLDGIFGNYTEDFIKLCSEKFFEGNMEVPKNWPPSLDVIRFKDLTNYETGNDLVGVASDGRSYVENSKVNESLLLMKFYSLSPRFVNHLLSDRDDREIDLPFEVTDEEMEIILFRKSTFVLGRSGTGKTTVLTKKLFQKEQLHHSALEEFYGVKTDLVGQDNQSGSAETSNIVLRQLFVTVSPKLCNAVKQHVSHLKSFACGGSHPHESNLTSMADVEDEEARIPDSFFDITPDSYPLVITFHKFLMMLDGTLSKSYFERFPNLEKLSHSQRRSSRSVLLQTFLRTKEVDYEKFTTSYWPHFDSKLTKKLDPSRVFTEIISHIKGGLRALEKSNLRLSCEDYIILAEGRSSTLTRDQRERIYDIFEIYERMKMGNGEFDLADFVNDLHRRLKHERYEADQMHFVYIDEVQDLAMSQIALFKHICDNVEEGFVFSGDTAQTIARGIDFRFQDIRHLFYKKFVLESQGERGERKDKGQISDIFHLTQNFRTHAGILKLSQSIVELLYHFFPHSIDPLKPETSLIFGEAPVVLQSGDDENAIIKIFGNSGNKSQDIVGFGAEQVILVRDDNARKEISNHVGKQALLLTILECKGLEFQDVLLYNFFGSSPLKNQWRLIYEYMKEQDMFDSTVPKSPKFSMSKHNILCSELKQLYVAVTRTRQRLWICDNTELAQPMFDYWKKKYLVQVRQLDDSLAQAMQVASSPEEWRSRGIKLYYEHNYEMATMCFERASDAYWERMSKAAGLKATADRMRISNPEEANSILREAAEIFEAIGKADSAASCFSDLGEYERADLH</sequence>
<gene>
    <name evidence="7" type="ORF">TIFTF001_030757</name>
</gene>
<dbReference type="Gene3D" id="3.40.50.300">
    <property type="entry name" value="P-loop containing nucleotide triphosphate hydrolases"/>
    <property type="match status" value="4"/>
</dbReference>
<dbReference type="SUPFAM" id="SSF52540">
    <property type="entry name" value="P-loop containing nucleoside triphosphate hydrolases"/>
    <property type="match status" value="2"/>
</dbReference>
<feature type="domain" description="UvrD-like helicase ATP-binding" evidence="6">
    <location>
        <begin position="1072"/>
        <end position="1461"/>
    </location>
</feature>
<evidence type="ECO:0000313" key="7">
    <source>
        <dbReference type="EMBL" id="GMN61655.1"/>
    </source>
</evidence>
<evidence type="ECO:0000256" key="2">
    <source>
        <dbReference type="ARBA" id="ARBA00022801"/>
    </source>
</evidence>
<dbReference type="InterPro" id="IPR047187">
    <property type="entry name" value="SF1_C_Upf1"/>
</dbReference>
<dbReference type="InterPro" id="IPR041677">
    <property type="entry name" value="DNA2/NAM7_AAA_11"/>
</dbReference>
<keyword evidence="2 5" id="KW-0378">Hydrolase</keyword>
<dbReference type="PANTHER" id="PTHR21529:SF4">
    <property type="entry name" value="TPR AND ANKYRIN REPEAT-CONTAINING PROTEIN 1"/>
    <property type="match status" value="1"/>
</dbReference>
<evidence type="ECO:0000256" key="1">
    <source>
        <dbReference type="ARBA" id="ARBA00022741"/>
    </source>
</evidence>
<protein>
    <recommendedName>
        <fullName evidence="6">UvrD-like helicase ATP-binding domain-containing protein</fullName>
    </recommendedName>
</protein>
<dbReference type="Pfam" id="PF20073">
    <property type="entry name" value="DUF6469"/>
    <property type="match status" value="1"/>
</dbReference>
<dbReference type="InterPro" id="IPR041679">
    <property type="entry name" value="DNA2/NAM7-like_C"/>
</dbReference>
<dbReference type="PROSITE" id="PS51198">
    <property type="entry name" value="UVRD_HELICASE_ATP_BIND"/>
    <property type="match status" value="1"/>
</dbReference>
<dbReference type="GO" id="GO:0005524">
    <property type="term" value="F:ATP binding"/>
    <property type="evidence" value="ECO:0007669"/>
    <property type="project" value="UniProtKB-UniRule"/>
</dbReference>
<proteinExistence type="predicted"/>
<dbReference type="FunFam" id="3.40.50.300:FF:000326">
    <property type="entry name" value="P-loop containing nucleoside triphosphate hydrolase"/>
    <property type="match status" value="1"/>
</dbReference>